<evidence type="ECO:0008006" key="4">
    <source>
        <dbReference type="Google" id="ProtNLM"/>
    </source>
</evidence>
<dbReference type="EMBL" id="JAACNH010000002">
    <property type="protein sequence ID" value="KAG8451322.1"/>
    <property type="molecule type" value="Genomic_DNA"/>
</dbReference>
<protein>
    <recommendedName>
        <fullName evidence="4">Apolipoprotein C2</fullName>
    </recommendedName>
</protein>
<evidence type="ECO:0000313" key="2">
    <source>
        <dbReference type="EMBL" id="KAG8451322.1"/>
    </source>
</evidence>
<reference evidence="2" key="1">
    <citation type="thesis" date="2020" institute="ProQuest LLC" country="789 East Eisenhower Parkway, Ann Arbor, MI, USA">
        <title>Comparative Genomics and Chromosome Evolution.</title>
        <authorList>
            <person name="Mudd A.B."/>
        </authorList>
    </citation>
    <scope>NUCLEOTIDE SEQUENCE</scope>
    <source>
        <strain evidence="2">Female2</strain>
        <tissue evidence="2">Blood</tissue>
    </source>
</reference>
<feature type="chain" id="PRO_5035727228" description="Apolipoprotein C2" evidence="1">
    <location>
        <begin position="21"/>
        <end position="108"/>
    </location>
</feature>
<name>A0A8T2K3Y3_9PIPI</name>
<keyword evidence="1" id="KW-0732">Signal</keyword>
<feature type="signal peptide" evidence="1">
    <location>
        <begin position="1"/>
        <end position="20"/>
    </location>
</feature>
<dbReference type="OrthoDB" id="9931701at2759"/>
<dbReference type="AlphaFoldDB" id="A0A8T2K3Y3"/>
<sequence length="108" mass="12242">MERAMKKMVIYAVFLQGVLGAPFVSEEAATQFLRLKRQAFSQHFWEPENVSTLTDQAAQTLNNFKHSAEYYIGTVIDGFNTGSSAVGSEVRHYINYLWTTKDEAKLSN</sequence>
<evidence type="ECO:0000313" key="3">
    <source>
        <dbReference type="Proteomes" id="UP000812440"/>
    </source>
</evidence>
<keyword evidence="3" id="KW-1185">Reference proteome</keyword>
<evidence type="ECO:0000256" key="1">
    <source>
        <dbReference type="SAM" id="SignalP"/>
    </source>
</evidence>
<comment type="caution">
    <text evidence="2">The sequence shown here is derived from an EMBL/GenBank/DDBJ whole genome shotgun (WGS) entry which is preliminary data.</text>
</comment>
<proteinExistence type="predicted"/>
<accession>A0A8T2K3Y3</accession>
<dbReference type="Proteomes" id="UP000812440">
    <property type="component" value="Chromosome 2"/>
</dbReference>
<gene>
    <name evidence="2" type="ORF">GDO86_003510</name>
</gene>
<organism evidence="2 3">
    <name type="scientific">Hymenochirus boettgeri</name>
    <name type="common">Congo dwarf clawed frog</name>
    <dbReference type="NCBI Taxonomy" id="247094"/>
    <lineage>
        <taxon>Eukaryota</taxon>
        <taxon>Metazoa</taxon>
        <taxon>Chordata</taxon>
        <taxon>Craniata</taxon>
        <taxon>Vertebrata</taxon>
        <taxon>Euteleostomi</taxon>
        <taxon>Amphibia</taxon>
        <taxon>Batrachia</taxon>
        <taxon>Anura</taxon>
        <taxon>Pipoidea</taxon>
        <taxon>Pipidae</taxon>
        <taxon>Pipinae</taxon>
        <taxon>Hymenochirus</taxon>
    </lineage>
</organism>